<protein>
    <submittedName>
        <fullName evidence="11">CoB--CoM heterodisulfide reductase subunit C HdrC</fullName>
        <ecNumber evidence="11">1.8.98.1</ecNumber>
    </submittedName>
</protein>
<name>D3E2A6_METRM</name>
<dbReference type="UniPathway" id="UPA00647">
    <property type="reaction ID" value="UER00700"/>
</dbReference>
<dbReference type="STRING" id="634498.mru_0816"/>
<dbReference type="AlphaFoldDB" id="D3E2A6"/>
<accession>D3E2A6</accession>
<evidence type="ECO:0000256" key="5">
    <source>
        <dbReference type="ARBA" id="ARBA00022994"/>
    </source>
</evidence>
<evidence type="ECO:0000313" key="12">
    <source>
        <dbReference type="Proteomes" id="UP000008680"/>
    </source>
</evidence>
<keyword evidence="7" id="KW-0408">Iron</keyword>
<keyword evidence="12" id="KW-1185">Reference proteome</keyword>
<dbReference type="EMBL" id="CP001719">
    <property type="protein sequence ID" value="ADC46667.1"/>
    <property type="molecule type" value="Genomic_DNA"/>
</dbReference>
<feature type="region of interest" description="Disordered" evidence="9">
    <location>
        <begin position="1"/>
        <end position="178"/>
    </location>
</feature>
<dbReference type="Proteomes" id="UP000008680">
    <property type="component" value="Chromosome"/>
</dbReference>
<dbReference type="InterPro" id="IPR009051">
    <property type="entry name" value="Helical_ferredxn"/>
</dbReference>
<dbReference type="GO" id="GO:0051912">
    <property type="term" value="F:CoB--CoM heterodisulfide reductase activity"/>
    <property type="evidence" value="ECO:0007669"/>
    <property type="project" value="UniProtKB-EC"/>
</dbReference>
<reference evidence="11 12" key="1">
    <citation type="journal article" date="2010" name="PLoS ONE">
        <title>The genome sequence of the rumen methanogen Methanobrevibacter ruminantium reveals new possibilities for controlling ruminant methane emissions.</title>
        <authorList>
            <person name="Leahy S.C."/>
            <person name="Kelly W.J."/>
            <person name="Altermann E."/>
            <person name="Ronimus R.S."/>
            <person name="Yeoman C.J."/>
            <person name="Pacheco D.M."/>
            <person name="Li D."/>
            <person name="Kong Z."/>
            <person name="McTavish S."/>
            <person name="Sang C."/>
            <person name="Lambie S.C."/>
            <person name="Janssen P.H."/>
            <person name="Dey D."/>
            <person name="Attwood G.T."/>
        </authorList>
    </citation>
    <scope>NUCLEOTIDE SEQUENCE [LARGE SCALE GENOMIC DNA]</scope>
    <source>
        <strain evidence="12">ATCC 35063 / DSM 1093 / JCM 13430 / OCM 146 / M1</strain>
    </source>
</reference>
<dbReference type="eggNOG" id="arCOG00964">
    <property type="taxonomic scope" value="Archaea"/>
</dbReference>
<dbReference type="GeneID" id="68611063"/>
<dbReference type="GO" id="GO:0046872">
    <property type="term" value="F:metal ion binding"/>
    <property type="evidence" value="ECO:0007669"/>
    <property type="project" value="UniProtKB-KW"/>
</dbReference>
<dbReference type="PANTHER" id="PTHR43255:SF1">
    <property type="entry name" value="IRON-SULFUR-BINDING OXIDOREDUCTASE FADF-RELATED"/>
    <property type="match status" value="1"/>
</dbReference>
<feature type="compositionally biased region" description="Acidic residues" evidence="9">
    <location>
        <begin position="76"/>
        <end position="173"/>
    </location>
</feature>
<feature type="domain" description="4Fe-4S ferredoxin-type" evidence="10">
    <location>
        <begin position="241"/>
        <end position="271"/>
    </location>
</feature>
<dbReference type="Gene3D" id="1.10.1060.10">
    <property type="entry name" value="Alpha-helical ferredoxin"/>
    <property type="match status" value="1"/>
</dbReference>
<dbReference type="InterPro" id="IPR017680">
    <property type="entry name" value="CoB/CoM_hetero-S_Rdtase_csu"/>
</dbReference>
<evidence type="ECO:0000256" key="4">
    <source>
        <dbReference type="ARBA" id="ARBA00022723"/>
    </source>
</evidence>
<proteinExistence type="inferred from homology"/>
<dbReference type="HOGENOM" id="CLU_068200_0_0_2"/>
<dbReference type="PATRIC" id="fig|634498.28.peg.817"/>
<dbReference type="GO" id="GO:0015948">
    <property type="term" value="P:methanogenesis"/>
    <property type="evidence" value="ECO:0007669"/>
    <property type="project" value="UniProtKB-KW"/>
</dbReference>
<dbReference type="InterPro" id="IPR017896">
    <property type="entry name" value="4Fe4S_Fe-S-bd"/>
</dbReference>
<keyword evidence="3" id="KW-0004">4Fe-4S</keyword>
<dbReference type="InterPro" id="IPR051460">
    <property type="entry name" value="HdrC_iron-sulfur_subunit"/>
</dbReference>
<dbReference type="GO" id="GO:0005886">
    <property type="term" value="C:plasma membrane"/>
    <property type="evidence" value="ECO:0007669"/>
    <property type="project" value="TreeGrafter"/>
</dbReference>
<gene>
    <name evidence="11" type="primary">hdrC</name>
    <name evidence="11" type="ordered locus">mru_0816</name>
</gene>
<keyword evidence="6 11" id="KW-0560">Oxidoreductase</keyword>
<dbReference type="SUPFAM" id="SSF46548">
    <property type="entry name" value="alpha-helical ferredoxin"/>
    <property type="match status" value="1"/>
</dbReference>
<dbReference type="EC" id="1.8.98.1" evidence="11"/>
<dbReference type="PANTHER" id="PTHR43255">
    <property type="entry name" value="IRON-SULFUR-BINDING OXIDOREDUCTASE FADF-RELATED-RELATED"/>
    <property type="match status" value="1"/>
</dbReference>
<dbReference type="GO" id="GO:0051539">
    <property type="term" value="F:4 iron, 4 sulfur cluster binding"/>
    <property type="evidence" value="ECO:0007669"/>
    <property type="project" value="UniProtKB-KW"/>
</dbReference>
<dbReference type="Pfam" id="PF13183">
    <property type="entry name" value="Fer4_8"/>
    <property type="match status" value="1"/>
</dbReference>
<evidence type="ECO:0000256" key="8">
    <source>
        <dbReference type="ARBA" id="ARBA00023014"/>
    </source>
</evidence>
<dbReference type="RefSeq" id="WP_012955618.1">
    <property type="nucleotide sequence ID" value="NC_013790.1"/>
</dbReference>
<organism evidence="11 12">
    <name type="scientific">Methanobrevibacter ruminantium (strain ATCC 35063 / DSM 1093 / JCM 13430 / OCM 146 / M1)</name>
    <name type="common">Methanobacterium ruminantium</name>
    <dbReference type="NCBI Taxonomy" id="634498"/>
    <lineage>
        <taxon>Archaea</taxon>
        <taxon>Methanobacteriati</taxon>
        <taxon>Methanobacteriota</taxon>
        <taxon>Methanomada group</taxon>
        <taxon>Methanobacteria</taxon>
        <taxon>Methanobacteriales</taxon>
        <taxon>Methanobacteriaceae</taxon>
        <taxon>Methanobrevibacter</taxon>
    </lineage>
</organism>
<dbReference type="NCBIfam" id="TIGR03290">
    <property type="entry name" value="CoB_CoM_SS_C"/>
    <property type="match status" value="1"/>
</dbReference>
<dbReference type="InterPro" id="IPR017900">
    <property type="entry name" value="4Fe4S_Fe_S_CS"/>
</dbReference>
<keyword evidence="4" id="KW-0479">Metal-binding</keyword>
<evidence type="ECO:0000256" key="6">
    <source>
        <dbReference type="ARBA" id="ARBA00023002"/>
    </source>
</evidence>
<comment type="pathway">
    <text evidence="1">Cofactor metabolism; coenzyme M-coenzyme B heterodisulfide reduction; coenzyme B and coenzyme M from coenzyme M-coenzyme B heterodisulfide: step 1/1.</text>
</comment>
<sequence>MSVLDRLKSLIDGAKEDIDSSLTKEAESIKEAADSMQTSSEEEIENISDSETNSDEETSKVEDAEEEVIIPIHAEEAEDAPEEEAEEVPEEAEEAPEEVEEAPVEEAEEETDEEVSVEEITEEAPEEEAIEEVPEEEVSLETEEIIEEPSEEDSTEDEEPSEEEASEENEESDNMTLLKENDIYSMDDIDKEFTQKFIDAGIETVDHCFQCGTCGGGCPSGRRTPYRVRQIVRKCLLGLREEVVSDPALWMCTTCYTCQERCPRSVKIVDIIKMARNEAAKAGYMADAHKATGSFVIKFGHGVPINDKTKELRKAIGLDELPPTVHSYPDALEEVQKICAACEFDKLIGFNMETGELE</sequence>
<evidence type="ECO:0000256" key="3">
    <source>
        <dbReference type="ARBA" id="ARBA00022485"/>
    </source>
</evidence>
<comment type="similarity">
    <text evidence="2">Belongs to the HdrC family.</text>
</comment>
<evidence type="ECO:0000256" key="9">
    <source>
        <dbReference type="SAM" id="MobiDB-lite"/>
    </source>
</evidence>
<feature type="compositionally biased region" description="Basic and acidic residues" evidence="9">
    <location>
        <begin position="1"/>
        <end position="33"/>
    </location>
</feature>
<evidence type="ECO:0000313" key="11">
    <source>
        <dbReference type="EMBL" id="ADC46667.1"/>
    </source>
</evidence>
<keyword evidence="8" id="KW-0411">Iron-sulfur</keyword>
<evidence type="ECO:0000259" key="10">
    <source>
        <dbReference type="PROSITE" id="PS51379"/>
    </source>
</evidence>
<feature type="compositionally biased region" description="Acidic residues" evidence="9">
    <location>
        <begin position="40"/>
        <end position="56"/>
    </location>
</feature>
<evidence type="ECO:0000256" key="7">
    <source>
        <dbReference type="ARBA" id="ARBA00023004"/>
    </source>
</evidence>
<evidence type="ECO:0000256" key="1">
    <source>
        <dbReference type="ARBA" id="ARBA00004808"/>
    </source>
</evidence>
<dbReference type="PROSITE" id="PS51379">
    <property type="entry name" value="4FE4S_FER_2"/>
    <property type="match status" value="1"/>
</dbReference>
<dbReference type="PROSITE" id="PS00198">
    <property type="entry name" value="4FE4S_FER_1"/>
    <property type="match status" value="1"/>
</dbReference>
<dbReference type="KEGG" id="mru:mru_0816"/>
<keyword evidence="5" id="KW-0484">Methanogenesis</keyword>
<evidence type="ECO:0000256" key="2">
    <source>
        <dbReference type="ARBA" id="ARBA00007097"/>
    </source>
</evidence>